<dbReference type="RefSeq" id="WP_243323084.1">
    <property type="nucleotide sequence ID" value="NZ_JAKZMM010000002.1"/>
</dbReference>
<gene>
    <name evidence="1" type="ORF">MUN53_01225</name>
</gene>
<dbReference type="Pfam" id="PF17170">
    <property type="entry name" value="DUF5128"/>
    <property type="match status" value="1"/>
</dbReference>
<name>A0ABT0BWU2_9BACT</name>
<dbReference type="SUPFAM" id="SSF63825">
    <property type="entry name" value="YWTD domain"/>
    <property type="match status" value="1"/>
</dbReference>
<evidence type="ECO:0000313" key="1">
    <source>
        <dbReference type="EMBL" id="MCJ2379249.1"/>
    </source>
</evidence>
<protein>
    <submittedName>
        <fullName evidence="1">6-bladed beta-propeller</fullName>
    </submittedName>
</protein>
<evidence type="ECO:0000313" key="2">
    <source>
        <dbReference type="Proteomes" id="UP001165444"/>
    </source>
</evidence>
<proteinExistence type="predicted"/>
<comment type="caution">
    <text evidence="1">The sequence shown here is derived from an EMBL/GenBank/DDBJ whole genome shotgun (WGS) entry which is preliminary data.</text>
</comment>
<dbReference type="Gene3D" id="2.120.10.30">
    <property type="entry name" value="TolB, C-terminal domain"/>
    <property type="match status" value="1"/>
</dbReference>
<organism evidence="1 2">
    <name type="scientific">Parabacteroides faecalis</name>
    <dbReference type="NCBI Taxonomy" id="2924040"/>
    <lineage>
        <taxon>Bacteria</taxon>
        <taxon>Pseudomonadati</taxon>
        <taxon>Bacteroidota</taxon>
        <taxon>Bacteroidia</taxon>
        <taxon>Bacteroidales</taxon>
        <taxon>Tannerellaceae</taxon>
        <taxon>Parabacteroides</taxon>
    </lineage>
</organism>
<keyword evidence="2" id="KW-1185">Reference proteome</keyword>
<dbReference type="InterPro" id="IPR011042">
    <property type="entry name" value="6-blade_b-propeller_TolB-like"/>
</dbReference>
<sequence>MKKYLLLSIVFSLFLCGCTQRQNEVKNLSGMETIPITDFETYNGRFSEFAEAVEMVPLEFTDESILGGIRKVVLSEDFIFVQDKSNRGGIYTFDRNGKFLYRIGNQGQGPEECLALFDFSINEKDKLIYLLDQPRGKILVFTFDNQFVKSIPMNYYASLFEYQDGLFYLYTEHPLFCDPLYSLVIKDMNGELIGKHYHILNDAEKRHTHNCIFRKRENDILFAQDMNDSVFVLSDGKLSPLYYIDYKDKSMTPEDREDIKLHVRRPIDILLEKKTIAGIKDIFEINDKVFIKSVNVIIPVLTIYDKVKKEVKTYQYWNDDFLFIGSGHPIGQYKDYLLLLRDAEGIQRSMDHFDNRIKEGVLTKEKADELRKMIEEKLPNIDTDECNPVLFMVKVKE</sequence>
<accession>A0ABT0BWU2</accession>
<reference evidence="1 2" key="1">
    <citation type="submission" date="2022-03" db="EMBL/GenBank/DDBJ databases">
        <title>Parabacteroides sp. nov. isolated from swine feces.</title>
        <authorList>
            <person name="Bak J.E."/>
        </authorList>
    </citation>
    <scope>NUCLEOTIDE SEQUENCE [LARGE SCALE GENOMIC DNA]</scope>
    <source>
        <strain evidence="1 2">AGMB00274</strain>
    </source>
</reference>
<dbReference type="EMBL" id="JAKZMM010000002">
    <property type="protein sequence ID" value="MCJ2379249.1"/>
    <property type="molecule type" value="Genomic_DNA"/>
</dbReference>
<dbReference type="Proteomes" id="UP001165444">
    <property type="component" value="Unassembled WGS sequence"/>
</dbReference>
<dbReference type="PROSITE" id="PS51257">
    <property type="entry name" value="PROKAR_LIPOPROTEIN"/>
    <property type="match status" value="1"/>
</dbReference>